<dbReference type="EMBL" id="CAJJDN010000064">
    <property type="protein sequence ID" value="CAD8095417.1"/>
    <property type="molecule type" value="Genomic_DNA"/>
</dbReference>
<reference evidence="1" key="1">
    <citation type="submission" date="2021-01" db="EMBL/GenBank/DDBJ databases">
        <authorList>
            <consortium name="Genoscope - CEA"/>
            <person name="William W."/>
        </authorList>
    </citation>
    <scope>NUCLEOTIDE SEQUENCE</scope>
</reference>
<accession>A0A8S1NQ45</accession>
<organism evidence="1 2">
    <name type="scientific">Paramecium sonneborni</name>
    <dbReference type="NCBI Taxonomy" id="65129"/>
    <lineage>
        <taxon>Eukaryota</taxon>
        <taxon>Sar</taxon>
        <taxon>Alveolata</taxon>
        <taxon>Ciliophora</taxon>
        <taxon>Intramacronucleata</taxon>
        <taxon>Oligohymenophorea</taxon>
        <taxon>Peniculida</taxon>
        <taxon>Parameciidae</taxon>
        <taxon>Paramecium</taxon>
    </lineage>
</organism>
<evidence type="ECO:0000313" key="2">
    <source>
        <dbReference type="Proteomes" id="UP000692954"/>
    </source>
</evidence>
<name>A0A8S1NQ45_9CILI</name>
<protein>
    <submittedName>
        <fullName evidence="1">Uncharacterized protein</fullName>
    </submittedName>
</protein>
<proteinExistence type="predicted"/>
<evidence type="ECO:0000313" key="1">
    <source>
        <dbReference type="EMBL" id="CAD8095417.1"/>
    </source>
</evidence>
<dbReference type="Proteomes" id="UP000692954">
    <property type="component" value="Unassembled WGS sequence"/>
</dbReference>
<keyword evidence="2" id="KW-1185">Reference proteome</keyword>
<dbReference type="AlphaFoldDB" id="A0A8S1NQ45"/>
<comment type="caution">
    <text evidence="1">The sequence shown here is derived from an EMBL/GenBank/DDBJ whole genome shotgun (WGS) entry which is preliminary data.</text>
</comment>
<gene>
    <name evidence="1" type="ORF">PSON_ATCC_30995.1.T0640165</name>
</gene>
<sequence>MAIGKELVIMKSNQKRKGFLCNRFIWILNSTFIEGRQLQTQNILQVMINLIKSYIQILSRR</sequence>